<dbReference type="Proteomes" id="UP001574673">
    <property type="component" value="Unassembled WGS sequence"/>
</dbReference>
<dbReference type="RefSeq" id="WP_418891565.1">
    <property type="nucleotide sequence ID" value="NZ_JBEUWX010000002.1"/>
</dbReference>
<dbReference type="Pfam" id="PF06445">
    <property type="entry name" value="GyrI-like"/>
    <property type="match status" value="1"/>
</dbReference>
<proteinExistence type="predicted"/>
<dbReference type="Gene3D" id="3.20.80.10">
    <property type="entry name" value="Regulatory factor, effector binding domain"/>
    <property type="match status" value="1"/>
</dbReference>
<dbReference type="InterPro" id="IPR011256">
    <property type="entry name" value="Reg_factor_effector_dom_sf"/>
</dbReference>
<dbReference type="SUPFAM" id="SSF46689">
    <property type="entry name" value="Homeodomain-like"/>
    <property type="match status" value="2"/>
</dbReference>
<dbReference type="PANTHER" id="PTHR40055">
    <property type="entry name" value="TRANSCRIPTIONAL REGULATOR YGIV-RELATED"/>
    <property type="match status" value="1"/>
</dbReference>
<dbReference type="InterPro" id="IPR018062">
    <property type="entry name" value="HTH_AraC-typ_CS"/>
</dbReference>
<protein>
    <submittedName>
        <fullName evidence="6">AraC family transcriptional regulator</fullName>
    </submittedName>
</protein>
<organism evidence="6 7">
    <name type="scientific">Dentiradicibacter hellwigii</name>
    <dbReference type="NCBI Taxonomy" id="3149053"/>
    <lineage>
        <taxon>Bacteria</taxon>
        <taxon>Pseudomonadati</taxon>
        <taxon>Pseudomonadota</taxon>
        <taxon>Betaproteobacteria</taxon>
        <taxon>Rhodocyclales</taxon>
        <taxon>Rhodocyclaceae</taxon>
        <taxon>Dentiradicibacter</taxon>
    </lineage>
</organism>
<dbReference type="PROSITE" id="PS01124">
    <property type="entry name" value="HTH_ARAC_FAMILY_2"/>
    <property type="match status" value="1"/>
</dbReference>
<feature type="region of interest" description="Disordered" evidence="4">
    <location>
        <begin position="130"/>
        <end position="153"/>
    </location>
</feature>
<dbReference type="InterPro" id="IPR009057">
    <property type="entry name" value="Homeodomain-like_sf"/>
</dbReference>
<evidence type="ECO:0000256" key="4">
    <source>
        <dbReference type="SAM" id="MobiDB-lite"/>
    </source>
</evidence>
<keyword evidence="1" id="KW-0805">Transcription regulation</keyword>
<name>A0ABV4UFU9_9RHOO</name>
<dbReference type="Pfam" id="PF12833">
    <property type="entry name" value="HTH_18"/>
    <property type="match status" value="1"/>
</dbReference>
<comment type="caution">
    <text evidence="6">The sequence shown here is derived from an EMBL/GenBank/DDBJ whole genome shotgun (WGS) entry which is preliminary data.</text>
</comment>
<keyword evidence="3" id="KW-0804">Transcription</keyword>
<accession>A0ABV4UFU9</accession>
<dbReference type="InterPro" id="IPR010499">
    <property type="entry name" value="AraC_E-bd"/>
</dbReference>
<evidence type="ECO:0000256" key="2">
    <source>
        <dbReference type="ARBA" id="ARBA00023125"/>
    </source>
</evidence>
<evidence type="ECO:0000259" key="5">
    <source>
        <dbReference type="PROSITE" id="PS01124"/>
    </source>
</evidence>
<dbReference type="PANTHER" id="PTHR40055:SF1">
    <property type="entry name" value="TRANSCRIPTIONAL REGULATOR YGIV-RELATED"/>
    <property type="match status" value="1"/>
</dbReference>
<reference evidence="7" key="1">
    <citation type="submission" date="2024-06" db="EMBL/GenBank/DDBJ databases">
        <title>Radixoralia hellwigii gen. nov., sp nov., isolated from a root canal in the human oral cavity.</title>
        <authorList>
            <person name="Bartsch S."/>
            <person name="Wittmer A."/>
            <person name="Schulz A.-K."/>
            <person name="Neumann-Schaal M."/>
            <person name="Wolf J."/>
            <person name="Gronow S."/>
            <person name="Tennert C."/>
            <person name="Haecker G."/>
            <person name="Cieplik F."/>
            <person name="Al-Ahmad A."/>
        </authorList>
    </citation>
    <scope>NUCLEOTIDE SEQUENCE [LARGE SCALE GENOMIC DNA]</scope>
    <source>
        <strain evidence="7">Wk13</strain>
    </source>
</reference>
<dbReference type="PROSITE" id="PS00041">
    <property type="entry name" value="HTH_ARAC_FAMILY_1"/>
    <property type="match status" value="1"/>
</dbReference>
<dbReference type="EMBL" id="JBEUWX010000002">
    <property type="protein sequence ID" value="MFA9950512.1"/>
    <property type="molecule type" value="Genomic_DNA"/>
</dbReference>
<dbReference type="InterPro" id="IPR018060">
    <property type="entry name" value="HTH_AraC"/>
</dbReference>
<evidence type="ECO:0000256" key="1">
    <source>
        <dbReference type="ARBA" id="ARBA00023015"/>
    </source>
</evidence>
<evidence type="ECO:0000313" key="7">
    <source>
        <dbReference type="Proteomes" id="UP001574673"/>
    </source>
</evidence>
<dbReference type="InterPro" id="IPR050908">
    <property type="entry name" value="SmbC-like"/>
</dbReference>
<sequence length="306" mass="34431">MKTDYHHRLRPVIRHLELHYAEPIDLHEMARLAAFSPHHFHRVFKAVTGETPAAYLRRLRLEAAARQLFYDDSAHITALALEYGFSSSQALAKAFRQHFGVPPSEIRACTDLESIIRTMHNSKIGHLLHKSGHASAPANPHHEASATQQERPMKTERLTPCTVAYIRVTGSYGQGYEAATNRLYQWAGAHGLADGECLFIYFDNPETTPAEKCRTDIAITLPDAVADSVPLQGDIEKRHLPGGSYATLRRTVTAPEQYRQYWQEAIAAIIAAHLEIDDARPCFERYHRYDMATGEADVSFCTAVRL</sequence>
<dbReference type="SMART" id="SM00871">
    <property type="entry name" value="AraC_E_bind"/>
    <property type="match status" value="1"/>
</dbReference>
<gene>
    <name evidence="6" type="ORF">ABCS64_09320</name>
</gene>
<dbReference type="SUPFAM" id="SSF55136">
    <property type="entry name" value="Probable bacterial effector-binding domain"/>
    <property type="match status" value="1"/>
</dbReference>
<keyword evidence="2" id="KW-0238">DNA-binding</keyword>
<dbReference type="SMART" id="SM00342">
    <property type="entry name" value="HTH_ARAC"/>
    <property type="match status" value="1"/>
</dbReference>
<keyword evidence="7" id="KW-1185">Reference proteome</keyword>
<dbReference type="InterPro" id="IPR029442">
    <property type="entry name" value="GyrI-like"/>
</dbReference>
<evidence type="ECO:0000313" key="6">
    <source>
        <dbReference type="EMBL" id="MFA9950512.1"/>
    </source>
</evidence>
<feature type="domain" description="HTH araC/xylS-type" evidence="5">
    <location>
        <begin position="10"/>
        <end position="109"/>
    </location>
</feature>
<evidence type="ECO:0000256" key="3">
    <source>
        <dbReference type="ARBA" id="ARBA00023163"/>
    </source>
</evidence>
<dbReference type="Gene3D" id="1.10.10.60">
    <property type="entry name" value="Homeodomain-like"/>
    <property type="match status" value="2"/>
</dbReference>